<keyword evidence="3" id="KW-1185">Reference proteome</keyword>
<accession>A0A1S8MC90</accession>
<dbReference type="EMBL" id="CP096983">
    <property type="protein sequence ID" value="URZ10040.1"/>
    <property type="molecule type" value="Genomic_DNA"/>
</dbReference>
<dbReference type="Gene3D" id="1.10.287.850">
    <property type="entry name" value="HP0062-like domain"/>
    <property type="match status" value="1"/>
</dbReference>
<dbReference type="KEGG" id="crw:CROST_007480"/>
<evidence type="ECO:0000313" key="2">
    <source>
        <dbReference type="EMBL" id="URZ10040.1"/>
    </source>
</evidence>
<protein>
    <recommendedName>
        <fullName evidence="1">ESAT-6-like protein</fullName>
    </recommendedName>
</protein>
<dbReference type="Proteomes" id="UP000190951">
    <property type="component" value="Chromosome"/>
</dbReference>
<gene>
    <name evidence="2" type="ORF">CROST_007480</name>
</gene>
<dbReference type="NCBIfam" id="TIGR03930">
    <property type="entry name" value="WXG100_ESAT6"/>
    <property type="match status" value="1"/>
</dbReference>
<evidence type="ECO:0000256" key="1">
    <source>
        <dbReference type="RuleBase" id="RU362001"/>
    </source>
</evidence>
<dbReference type="InterPro" id="IPR010310">
    <property type="entry name" value="T7SS_ESAT-6-like"/>
</dbReference>
<sequence>MDLGNHYNASVMNSRIKVNVEEIEAMAKQYKDMASKVNSVLSSLNSTMNEVKENWKGKSSTAFESKYEGWKNNGTKYINELDRIADELKRKAENFRQADGM</sequence>
<dbReference type="RefSeq" id="WP_077833105.1">
    <property type="nucleotide sequence ID" value="NZ_CP096983.1"/>
</dbReference>
<comment type="similarity">
    <text evidence="1">Belongs to the WXG100 family.</text>
</comment>
<dbReference type="AlphaFoldDB" id="A0A1S8MC90"/>
<name>A0A1S8MC90_9CLOT</name>
<dbReference type="InterPro" id="IPR036689">
    <property type="entry name" value="ESAT-6-like_sf"/>
</dbReference>
<dbReference type="SUPFAM" id="SSF140453">
    <property type="entry name" value="EsxAB dimer-like"/>
    <property type="match status" value="1"/>
</dbReference>
<evidence type="ECO:0000313" key="3">
    <source>
        <dbReference type="Proteomes" id="UP000190951"/>
    </source>
</evidence>
<organism evidence="2 3">
    <name type="scientific">Clostridium felsineum</name>
    <dbReference type="NCBI Taxonomy" id="36839"/>
    <lineage>
        <taxon>Bacteria</taxon>
        <taxon>Bacillati</taxon>
        <taxon>Bacillota</taxon>
        <taxon>Clostridia</taxon>
        <taxon>Eubacteriales</taxon>
        <taxon>Clostridiaceae</taxon>
        <taxon>Clostridium</taxon>
    </lineage>
</organism>
<dbReference type="Pfam" id="PF06013">
    <property type="entry name" value="WXG100"/>
    <property type="match status" value="1"/>
</dbReference>
<proteinExistence type="inferred from homology"/>
<reference evidence="2 3" key="1">
    <citation type="submission" date="2022-04" db="EMBL/GenBank/DDBJ databases">
        <title>Genome sequence of C. roseum typestrain.</title>
        <authorList>
            <person name="Poehlein A."/>
            <person name="Schoch T."/>
            <person name="Duerre P."/>
            <person name="Daniel R."/>
        </authorList>
    </citation>
    <scope>NUCLEOTIDE SEQUENCE [LARGE SCALE GENOMIC DNA]</scope>
    <source>
        <strain evidence="2 3">DSM 7320</strain>
    </source>
</reference>
<dbReference type="STRING" id="84029.CROST_15430"/>